<comment type="subcellular location">
    <subcellularLocation>
        <location evidence="2">Cell membrane</location>
        <topology evidence="2">Multi-pass membrane protein</topology>
    </subcellularLocation>
</comment>
<evidence type="ECO:0000259" key="11">
    <source>
        <dbReference type="PROSITE" id="PS50109"/>
    </source>
</evidence>
<evidence type="ECO:0000256" key="10">
    <source>
        <dbReference type="SAM" id="Phobius"/>
    </source>
</evidence>
<evidence type="ECO:0000256" key="8">
    <source>
        <dbReference type="ARBA" id="ARBA00022989"/>
    </source>
</evidence>
<keyword evidence="8 10" id="KW-1133">Transmembrane helix</keyword>
<dbReference type="EMBL" id="MUHD01000032">
    <property type="protein sequence ID" value="OXB04182.1"/>
    <property type="molecule type" value="Genomic_DNA"/>
</dbReference>
<dbReference type="SUPFAM" id="SSF55874">
    <property type="entry name" value="ATPase domain of HSP90 chaperone/DNA topoisomerase II/histidine kinase"/>
    <property type="match status" value="1"/>
</dbReference>
<dbReference type="Gene3D" id="3.30.565.10">
    <property type="entry name" value="Histidine kinase-like ATPase, C-terminal domain"/>
    <property type="match status" value="1"/>
</dbReference>
<comment type="catalytic activity">
    <reaction evidence="1">
        <text>ATP + protein L-histidine = ADP + protein N-phospho-L-histidine.</text>
        <dbReference type="EC" id="2.7.13.3"/>
    </reaction>
</comment>
<dbReference type="Pfam" id="PF00512">
    <property type="entry name" value="HisKA"/>
    <property type="match status" value="1"/>
</dbReference>
<feature type="domain" description="Histidine kinase" evidence="11">
    <location>
        <begin position="217"/>
        <end position="404"/>
    </location>
</feature>
<keyword evidence="13" id="KW-1185">Reference proteome</keyword>
<dbReference type="PROSITE" id="PS50109">
    <property type="entry name" value="HIS_KIN"/>
    <property type="match status" value="1"/>
</dbReference>
<dbReference type="SMART" id="SM00388">
    <property type="entry name" value="HisKA"/>
    <property type="match status" value="1"/>
</dbReference>
<evidence type="ECO:0000313" key="12">
    <source>
        <dbReference type="EMBL" id="OXB04182.1"/>
    </source>
</evidence>
<evidence type="ECO:0000256" key="7">
    <source>
        <dbReference type="ARBA" id="ARBA00022777"/>
    </source>
</evidence>
<evidence type="ECO:0000256" key="2">
    <source>
        <dbReference type="ARBA" id="ARBA00004651"/>
    </source>
</evidence>
<dbReference type="InterPro" id="IPR003594">
    <property type="entry name" value="HATPase_dom"/>
</dbReference>
<keyword evidence="5" id="KW-0808">Transferase</keyword>
<dbReference type="InterPro" id="IPR050351">
    <property type="entry name" value="BphY/WalK/GraS-like"/>
</dbReference>
<dbReference type="Gene3D" id="1.10.287.130">
    <property type="match status" value="1"/>
</dbReference>
<accession>A0ABX4CRA6</accession>
<evidence type="ECO:0000256" key="3">
    <source>
        <dbReference type="ARBA" id="ARBA00012438"/>
    </source>
</evidence>
<dbReference type="SUPFAM" id="SSF47384">
    <property type="entry name" value="Homodimeric domain of signal transducing histidine kinase"/>
    <property type="match status" value="1"/>
</dbReference>
<dbReference type="PANTHER" id="PTHR45453:SF2">
    <property type="entry name" value="HISTIDINE KINASE"/>
    <property type="match status" value="1"/>
</dbReference>
<dbReference type="Proteomes" id="UP000198381">
    <property type="component" value="Unassembled WGS sequence"/>
</dbReference>
<feature type="transmembrane region" description="Helical" evidence="10">
    <location>
        <begin position="12"/>
        <end position="31"/>
    </location>
</feature>
<dbReference type="InterPro" id="IPR036890">
    <property type="entry name" value="HATPase_C_sf"/>
</dbReference>
<organism evidence="12 13">
    <name type="scientific">Flavobacterium plurextorum</name>
    <dbReference type="NCBI Taxonomy" id="1114867"/>
    <lineage>
        <taxon>Bacteria</taxon>
        <taxon>Pseudomonadati</taxon>
        <taxon>Bacteroidota</taxon>
        <taxon>Flavobacteriia</taxon>
        <taxon>Flavobacteriales</taxon>
        <taxon>Flavobacteriaceae</taxon>
        <taxon>Flavobacterium</taxon>
    </lineage>
</organism>
<dbReference type="RefSeq" id="WP_089059137.1">
    <property type="nucleotide sequence ID" value="NZ_MUHD01000032.1"/>
</dbReference>
<name>A0ABX4CRA6_9FLAO</name>
<evidence type="ECO:0000256" key="6">
    <source>
        <dbReference type="ARBA" id="ARBA00022692"/>
    </source>
</evidence>
<dbReference type="Pfam" id="PF02518">
    <property type="entry name" value="HATPase_c"/>
    <property type="match status" value="1"/>
</dbReference>
<sequence length="423" mass="48496">MTRLNYRYTKAYSLVTFFVLLIGFSIVYTAVKRSASQATIGELKHLNAIIAKQIESGCDFTEHNSRKNVAIQSLTEKNAIETVKFKVVWSEELQDNVTEVCVTTTHKINNKYYGISSHTFMIITNDIYLNGIFMVFAWTFIFLTSMVIVLSEVISGYFLSPFNATLRSVKKFTINQKANIKLEKTNTLEFQELNRFLKKMTKRAQKDFIAQKEFSENASHELQTPIAVIKAKIELLLQSNLDEEQLVKLTSMLEELEKLSKINQSLTLLIKLENFENKENCYTDISALVEETNSFFSDLIEMKNIRLTKNIKKGVLINMDENLARILLNNLFSNAIRHNFAGGEIIIEISDLKLKIKNTGYAPSVPIDELFGRFKKGNQSLDSIGIGLAIAKKICEIFDHSIHYYYISSFHILEIKFFKKSDT</sequence>
<keyword evidence="7" id="KW-0418">Kinase</keyword>
<evidence type="ECO:0000256" key="4">
    <source>
        <dbReference type="ARBA" id="ARBA00022475"/>
    </source>
</evidence>
<dbReference type="InterPro" id="IPR003661">
    <property type="entry name" value="HisK_dim/P_dom"/>
</dbReference>
<protein>
    <recommendedName>
        <fullName evidence="3">histidine kinase</fullName>
        <ecNumber evidence="3">2.7.13.3</ecNumber>
    </recommendedName>
</protein>
<comment type="caution">
    <text evidence="12">The sequence shown here is derived from an EMBL/GenBank/DDBJ whole genome shotgun (WGS) entry which is preliminary data.</text>
</comment>
<gene>
    <name evidence="12" type="ORF">B0A81_17040</name>
</gene>
<evidence type="ECO:0000313" key="13">
    <source>
        <dbReference type="Proteomes" id="UP000198381"/>
    </source>
</evidence>
<dbReference type="CDD" id="cd00082">
    <property type="entry name" value="HisKA"/>
    <property type="match status" value="1"/>
</dbReference>
<dbReference type="InterPro" id="IPR005467">
    <property type="entry name" value="His_kinase_dom"/>
</dbReference>
<keyword evidence="4" id="KW-1003">Cell membrane</keyword>
<keyword evidence="9 10" id="KW-0472">Membrane</keyword>
<dbReference type="PANTHER" id="PTHR45453">
    <property type="entry name" value="PHOSPHATE REGULON SENSOR PROTEIN PHOR"/>
    <property type="match status" value="1"/>
</dbReference>
<dbReference type="EC" id="2.7.13.3" evidence="3"/>
<evidence type="ECO:0000256" key="9">
    <source>
        <dbReference type="ARBA" id="ARBA00023136"/>
    </source>
</evidence>
<dbReference type="SMART" id="SM00387">
    <property type="entry name" value="HATPase_c"/>
    <property type="match status" value="1"/>
</dbReference>
<evidence type="ECO:0000256" key="1">
    <source>
        <dbReference type="ARBA" id="ARBA00000085"/>
    </source>
</evidence>
<evidence type="ECO:0000256" key="5">
    <source>
        <dbReference type="ARBA" id="ARBA00022679"/>
    </source>
</evidence>
<proteinExistence type="predicted"/>
<feature type="transmembrane region" description="Helical" evidence="10">
    <location>
        <begin position="127"/>
        <end position="150"/>
    </location>
</feature>
<keyword evidence="6 10" id="KW-0812">Transmembrane</keyword>
<dbReference type="InterPro" id="IPR036097">
    <property type="entry name" value="HisK_dim/P_sf"/>
</dbReference>
<reference evidence="12 13" key="1">
    <citation type="submission" date="2016-11" db="EMBL/GenBank/DDBJ databases">
        <title>Whole genomes of Flavobacteriaceae.</title>
        <authorList>
            <person name="Stine C."/>
            <person name="Li C."/>
            <person name="Tadesse D."/>
        </authorList>
    </citation>
    <scope>NUCLEOTIDE SEQUENCE [LARGE SCALE GENOMIC DNA]</scope>
    <source>
        <strain evidence="12 13">CCUG 60112</strain>
    </source>
</reference>